<evidence type="ECO:0000313" key="1">
    <source>
        <dbReference type="EMBL" id="TFK77147.1"/>
    </source>
</evidence>
<evidence type="ECO:0000313" key="2">
    <source>
        <dbReference type="Proteomes" id="UP000308600"/>
    </source>
</evidence>
<proteinExistence type="predicted"/>
<keyword evidence="2" id="KW-1185">Reference proteome</keyword>
<organism evidence="1 2">
    <name type="scientific">Pluteus cervinus</name>
    <dbReference type="NCBI Taxonomy" id="181527"/>
    <lineage>
        <taxon>Eukaryota</taxon>
        <taxon>Fungi</taxon>
        <taxon>Dikarya</taxon>
        <taxon>Basidiomycota</taxon>
        <taxon>Agaricomycotina</taxon>
        <taxon>Agaricomycetes</taxon>
        <taxon>Agaricomycetidae</taxon>
        <taxon>Agaricales</taxon>
        <taxon>Pluteineae</taxon>
        <taxon>Pluteaceae</taxon>
        <taxon>Pluteus</taxon>
    </lineage>
</organism>
<dbReference type="Proteomes" id="UP000308600">
    <property type="component" value="Unassembled WGS sequence"/>
</dbReference>
<sequence>MLRSTCTRLGRERLATCLRQTSTLSLLASRNPPIDVHPEVQDALASNKPVVALETTLVTHGFPYPTNLELGIALEKIVRDNGSVPATIGIIGGRVKVGLERSQLERLADRQLNPHIVKVSRRDIAPALAQGLDGGTTCSATLIFSAMAGIKVFATGGLGGVHRGGENSMDVSADLHELTRCPVGLVSSGVKSILDIGRTLEYLETLGVPVISYSDSREFPAFFAPRSGYQVPWNFNDPRSAARMLYTQWQLGFDNGALIGVPIPSEYEASGAQIQAYVEQAIAESEANGVSRQGKEATPWLLNRIAELSKGISMESNIALLKNTALVGSQIAVEYQKLTNHGKMPSDTAPSIITTSSSVPLSEDIAPAGLSYPPVKLLVAGCAAVDLTAVSTEPAESYGKHSTTPGQVSFSLGGVARNIAEASHRVATSKAWNFSTLLVAPIGNDAFGRTLRDGMERLGMRADGLVQTEKRTAVCNMLLDYKGDLIGGIADMNIAKDFRGEEILHHIQQHNPQIVALDGNLSSAALQTVAEHCTRNKISTFFEPTSVAKATSILPAIEKALSHSGQESVPITFATPNQLELAQLYRVASSEEVGLTSCDAWWTAIDGFALNDAFRMELRNIARQTTPKSTTNLEFLVDHGTIQMAINLLPFFQHLIVKCGAQGVLVVMRSRSPKWFQRKTNIRNHLVVNHGTNGESVIVQHFNAQLLDNIVNVTGAGDSLVGALLAQLANDHAICGSPEGLAEFIELAQQAAALTLQSPLAVSPALSHL</sequence>
<accession>A0ACD3BHU2</accession>
<protein>
    <submittedName>
        <fullName evidence="1">Indigoidine synthase A-like protein</fullName>
    </submittedName>
</protein>
<reference evidence="1 2" key="1">
    <citation type="journal article" date="2019" name="Nat. Ecol. Evol.">
        <title>Megaphylogeny resolves global patterns of mushroom evolution.</title>
        <authorList>
            <person name="Varga T."/>
            <person name="Krizsan K."/>
            <person name="Foldi C."/>
            <person name="Dima B."/>
            <person name="Sanchez-Garcia M."/>
            <person name="Sanchez-Ramirez S."/>
            <person name="Szollosi G.J."/>
            <person name="Szarkandi J.G."/>
            <person name="Papp V."/>
            <person name="Albert L."/>
            <person name="Andreopoulos W."/>
            <person name="Angelini C."/>
            <person name="Antonin V."/>
            <person name="Barry K.W."/>
            <person name="Bougher N.L."/>
            <person name="Buchanan P."/>
            <person name="Buyck B."/>
            <person name="Bense V."/>
            <person name="Catcheside P."/>
            <person name="Chovatia M."/>
            <person name="Cooper J."/>
            <person name="Damon W."/>
            <person name="Desjardin D."/>
            <person name="Finy P."/>
            <person name="Geml J."/>
            <person name="Haridas S."/>
            <person name="Hughes K."/>
            <person name="Justo A."/>
            <person name="Karasinski D."/>
            <person name="Kautmanova I."/>
            <person name="Kiss B."/>
            <person name="Kocsube S."/>
            <person name="Kotiranta H."/>
            <person name="LaButti K.M."/>
            <person name="Lechner B.E."/>
            <person name="Liimatainen K."/>
            <person name="Lipzen A."/>
            <person name="Lukacs Z."/>
            <person name="Mihaltcheva S."/>
            <person name="Morgado L.N."/>
            <person name="Niskanen T."/>
            <person name="Noordeloos M.E."/>
            <person name="Ohm R.A."/>
            <person name="Ortiz-Santana B."/>
            <person name="Ovrebo C."/>
            <person name="Racz N."/>
            <person name="Riley R."/>
            <person name="Savchenko A."/>
            <person name="Shiryaev A."/>
            <person name="Soop K."/>
            <person name="Spirin V."/>
            <person name="Szebenyi C."/>
            <person name="Tomsovsky M."/>
            <person name="Tulloss R.E."/>
            <person name="Uehling J."/>
            <person name="Grigoriev I.V."/>
            <person name="Vagvolgyi C."/>
            <person name="Papp T."/>
            <person name="Martin F.M."/>
            <person name="Miettinen O."/>
            <person name="Hibbett D.S."/>
            <person name="Nagy L.G."/>
        </authorList>
    </citation>
    <scope>NUCLEOTIDE SEQUENCE [LARGE SCALE GENOMIC DNA]</scope>
    <source>
        <strain evidence="1 2">NL-1719</strain>
    </source>
</reference>
<name>A0ACD3BHU2_9AGAR</name>
<gene>
    <name evidence="1" type="ORF">BDN72DRAFT_783979</name>
</gene>
<dbReference type="EMBL" id="ML208259">
    <property type="protein sequence ID" value="TFK77147.1"/>
    <property type="molecule type" value="Genomic_DNA"/>
</dbReference>